<reference evidence="1 2" key="1">
    <citation type="submission" date="2020-04" db="EMBL/GenBank/DDBJ databases">
        <title>Perkinsus olseni comparative genomics.</title>
        <authorList>
            <person name="Bogema D.R."/>
        </authorList>
    </citation>
    <scope>NUCLEOTIDE SEQUENCE [LARGE SCALE GENOMIC DNA]</scope>
    <source>
        <strain evidence="1 2">ATCC PRA-207</strain>
    </source>
</reference>
<dbReference type="EMBL" id="JABANO010037785">
    <property type="protein sequence ID" value="KAF4699605.1"/>
    <property type="molecule type" value="Genomic_DNA"/>
</dbReference>
<feature type="non-terminal residue" evidence="1">
    <location>
        <position position="91"/>
    </location>
</feature>
<protein>
    <submittedName>
        <fullName evidence="1">Uncharacterized protein</fullName>
    </submittedName>
</protein>
<organism evidence="1 2">
    <name type="scientific">Perkinsus olseni</name>
    <name type="common">Perkinsus atlanticus</name>
    <dbReference type="NCBI Taxonomy" id="32597"/>
    <lineage>
        <taxon>Eukaryota</taxon>
        <taxon>Sar</taxon>
        <taxon>Alveolata</taxon>
        <taxon>Perkinsozoa</taxon>
        <taxon>Perkinsea</taxon>
        <taxon>Perkinsida</taxon>
        <taxon>Perkinsidae</taxon>
        <taxon>Perkinsus</taxon>
    </lineage>
</organism>
<comment type="caution">
    <text evidence="1">The sequence shown here is derived from an EMBL/GenBank/DDBJ whole genome shotgun (WGS) entry which is preliminary data.</text>
</comment>
<evidence type="ECO:0000313" key="1">
    <source>
        <dbReference type="EMBL" id="KAF4699605.1"/>
    </source>
</evidence>
<dbReference type="Proteomes" id="UP000553632">
    <property type="component" value="Unassembled WGS sequence"/>
</dbReference>
<gene>
    <name evidence="1" type="ORF">FOZ63_021904</name>
</gene>
<sequence length="91" mass="9918">MYQGGPLPGSAMAAAVHRLTGFVYQYYHTPHEMLSLAKSRSLKKLTEAVETGIKRFSHISTQISDMNLTTIVISVAKLGVHCDKLSNANNA</sequence>
<name>A0A7J6PU92_PEROL</name>
<proteinExistence type="predicted"/>
<evidence type="ECO:0000313" key="2">
    <source>
        <dbReference type="Proteomes" id="UP000553632"/>
    </source>
</evidence>
<keyword evidence="2" id="KW-1185">Reference proteome</keyword>
<dbReference type="AlphaFoldDB" id="A0A7J6PU92"/>
<accession>A0A7J6PU92</accession>